<evidence type="ECO:0000256" key="3">
    <source>
        <dbReference type="ARBA" id="ARBA00011881"/>
    </source>
</evidence>
<evidence type="ECO:0000259" key="5">
    <source>
        <dbReference type="Pfam" id="PF01212"/>
    </source>
</evidence>
<evidence type="ECO:0000313" key="7">
    <source>
        <dbReference type="Proteomes" id="UP000680706"/>
    </source>
</evidence>
<evidence type="ECO:0000256" key="4">
    <source>
        <dbReference type="ARBA" id="ARBA00022898"/>
    </source>
</evidence>
<dbReference type="PANTHER" id="PTHR48097">
    <property type="entry name" value="L-THREONINE ALDOLASE-RELATED"/>
    <property type="match status" value="1"/>
</dbReference>
<dbReference type="InterPro" id="IPR001597">
    <property type="entry name" value="ArAA_b-elim_lyase/Thr_aldolase"/>
</dbReference>
<accession>A0ABX8AS99</accession>
<organism evidence="6 7">
    <name type="scientific">Pseudovibrio brasiliensis</name>
    <dbReference type="NCBI Taxonomy" id="1898042"/>
    <lineage>
        <taxon>Bacteria</taxon>
        <taxon>Pseudomonadati</taxon>
        <taxon>Pseudomonadota</taxon>
        <taxon>Alphaproteobacteria</taxon>
        <taxon>Hyphomicrobiales</taxon>
        <taxon>Stappiaceae</taxon>
        <taxon>Pseudovibrio</taxon>
    </lineage>
</organism>
<dbReference type="InterPro" id="IPR015422">
    <property type="entry name" value="PyrdxlP-dep_Trfase_small"/>
</dbReference>
<keyword evidence="7" id="KW-1185">Reference proteome</keyword>
<dbReference type="PANTHER" id="PTHR48097:SF5">
    <property type="entry name" value="LOW SPECIFICITY L-THREONINE ALDOLASE"/>
    <property type="match status" value="1"/>
</dbReference>
<dbReference type="Gene3D" id="3.40.640.10">
    <property type="entry name" value="Type I PLP-dependent aspartate aminotransferase-like (Major domain)"/>
    <property type="match status" value="1"/>
</dbReference>
<dbReference type="InterPro" id="IPR015424">
    <property type="entry name" value="PyrdxlP-dep_Trfase"/>
</dbReference>
<comment type="subunit">
    <text evidence="3">Homotetramer.</text>
</comment>
<reference evidence="6 7" key="1">
    <citation type="journal article" date="2021" name="Angew. Chem. Int. Ed. Engl.">
        <title>A novel family of nonribosomal peptides modulate collective behavior in Pseudovibrio bacteria isolated from marine sponges.</title>
        <authorList>
            <person name="Ioca L.P."/>
            <person name="Dai Y."/>
            <person name="Kunakom S."/>
            <person name="Diaz-Espinosa J."/>
            <person name="Krunic A."/>
            <person name="Crnkovic C.M."/>
            <person name="Orjala J."/>
            <person name="Sanchez L.M."/>
            <person name="Ferreira A.G."/>
            <person name="Berlinck R.G.S."/>
            <person name="Eustaquio A.S."/>
        </authorList>
    </citation>
    <scope>NUCLEOTIDE SEQUENCE [LARGE SCALE GENOMIC DNA]</scope>
    <source>
        <strain evidence="6 7">Ab134</strain>
    </source>
</reference>
<dbReference type="Gene3D" id="3.90.1150.10">
    <property type="entry name" value="Aspartate Aminotransferase, domain 1"/>
    <property type="match status" value="1"/>
</dbReference>
<comment type="cofactor">
    <cofactor evidence="1">
        <name>pyridoxal 5'-phosphate</name>
        <dbReference type="ChEBI" id="CHEBI:597326"/>
    </cofactor>
</comment>
<evidence type="ECO:0000313" key="6">
    <source>
        <dbReference type="EMBL" id="QUS56541.1"/>
    </source>
</evidence>
<gene>
    <name evidence="6" type="ORF">KGB56_03635</name>
</gene>
<dbReference type="EMBL" id="CP074126">
    <property type="protein sequence ID" value="QUS56541.1"/>
    <property type="molecule type" value="Genomic_DNA"/>
</dbReference>
<dbReference type="Proteomes" id="UP000680706">
    <property type="component" value="Chromosome"/>
</dbReference>
<feature type="domain" description="Aromatic amino acid beta-eliminating lyase/threonine aldolase" evidence="5">
    <location>
        <begin position="4"/>
        <end position="295"/>
    </location>
</feature>
<dbReference type="Pfam" id="PF01212">
    <property type="entry name" value="Beta_elim_lyase"/>
    <property type="match status" value="1"/>
</dbReference>
<dbReference type="RefSeq" id="WP_075699670.1">
    <property type="nucleotide sequence ID" value="NZ_CP074126.1"/>
</dbReference>
<comment type="similarity">
    <text evidence="2">Belongs to the threonine aldolase family.</text>
</comment>
<sequence length="354" mass="39009">MYSFDSDNVVGAHPAVLQALIDCNSGKAAAYGQDEQTRQLQTRLNEVFEREVWFFLVPTGTAANGLALGAMSTSYSTITCHRKAHIITTECGAPEFYSSGARLILLEGEYQKFSTSALQSSLKEQASGSVHHLTPAAVSLTQASECGVCYQVSELEDIAEATHRFGAKLHMDGARFSNALDRLGVTPAEMTWKAGVDCLSLGSTKNRTLNAEAIIVFDRVIAEKARFLHKRAGHLFSKMRFMSAQLNAYLKNDLWMHNVKAANEAAQTVRAALSKLDGVKFAHPTDINEIFAHVSQKYAPALAKAGVNLRPWPSARGDLHRLVLSFEDDHQYDPFRNLLHWIASHSETAERQSL</sequence>
<dbReference type="SUPFAM" id="SSF53383">
    <property type="entry name" value="PLP-dependent transferases"/>
    <property type="match status" value="1"/>
</dbReference>
<dbReference type="InterPro" id="IPR015421">
    <property type="entry name" value="PyrdxlP-dep_Trfase_major"/>
</dbReference>
<protein>
    <submittedName>
        <fullName evidence="6">Low specificity L-threonine aldolase</fullName>
    </submittedName>
</protein>
<evidence type="ECO:0000256" key="1">
    <source>
        <dbReference type="ARBA" id="ARBA00001933"/>
    </source>
</evidence>
<proteinExistence type="inferred from homology"/>
<keyword evidence="4" id="KW-0663">Pyridoxal phosphate</keyword>
<evidence type="ECO:0000256" key="2">
    <source>
        <dbReference type="ARBA" id="ARBA00006966"/>
    </source>
</evidence>
<name>A0ABX8AS99_9HYPH</name>